<evidence type="ECO:0000256" key="1">
    <source>
        <dbReference type="SAM" id="Phobius"/>
    </source>
</evidence>
<keyword evidence="1" id="KW-0472">Membrane</keyword>
<keyword evidence="1" id="KW-0812">Transmembrane</keyword>
<organism evidence="2 3">
    <name type="scientific">Catellatospora citrea</name>
    <dbReference type="NCBI Taxonomy" id="53366"/>
    <lineage>
        <taxon>Bacteria</taxon>
        <taxon>Bacillati</taxon>
        <taxon>Actinomycetota</taxon>
        <taxon>Actinomycetes</taxon>
        <taxon>Micromonosporales</taxon>
        <taxon>Micromonosporaceae</taxon>
        <taxon>Catellatospora</taxon>
    </lineage>
</organism>
<dbReference type="Proteomes" id="UP000659904">
    <property type="component" value="Unassembled WGS sequence"/>
</dbReference>
<evidence type="ECO:0000313" key="2">
    <source>
        <dbReference type="EMBL" id="GIF96846.1"/>
    </source>
</evidence>
<comment type="caution">
    <text evidence="2">The sequence shown here is derived from an EMBL/GenBank/DDBJ whole genome shotgun (WGS) entry which is preliminary data.</text>
</comment>
<feature type="transmembrane region" description="Helical" evidence="1">
    <location>
        <begin position="51"/>
        <end position="70"/>
    </location>
</feature>
<evidence type="ECO:0000313" key="3">
    <source>
        <dbReference type="Proteomes" id="UP000659904"/>
    </source>
</evidence>
<dbReference type="AlphaFoldDB" id="A0A8J3K512"/>
<name>A0A8J3K512_9ACTN</name>
<sequence length="83" mass="8892">MPELQIGPGSAARIGDLVVGAMGASASFPTPFANGVGIMVYRLGGYRFGEFWRLVLLVQAWTLIVTMVIVPPDSARQGRWPSS</sequence>
<reference evidence="2 3" key="1">
    <citation type="submission" date="2021-01" db="EMBL/GenBank/DDBJ databases">
        <title>Whole genome shotgun sequence of Catellatospora citrea NBRC 14495.</title>
        <authorList>
            <person name="Komaki H."/>
            <person name="Tamura T."/>
        </authorList>
    </citation>
    <scope>NUCLEOTIDE SEQUENCE [LARGE SCALE GENOMIC DNA]</scope>
    <source>
        <strain evidence="2 3">NBRC 14495</strain>
    </source>
</reference>
<keyword evidence="3" id="KW-1185">Reference proteome</keyword>
<gene>
    <name evidence="2" type="ORF">Cci01nite_19400</name>
</gene>
<dbReference type="RefSeq" id="WP_120314738.1">
    <property type="nucleotide sequence ID" value="NZ_BONH01000007.1"/>
</dbReference>
<accession>A0A8J3K512</accession>
<dbReference type="EMBL" id="BONH01000007">
    <property type="protein sequence ID" value="GIF96846.1"/>
    <property type="molecule type" value="Genomic_DNA"/>
</dbReference>
<protein>
    <submittedName>
        <fullName evidence="2">Uncharacterized protein</fullName>
    </submittedName>
</protein>
<proteinExistence type="predicted"/>
<keyword evidence="1" id="KW-1133">Transmembrane helix</keyword>